<evidence type="ECO:0000256" key="1">
    <source>
        <dbReference type="SAM" id="MobiDB-lite"/>
    </source>
</evidence>
<feature type="region of interest" description="Disordered" evidence="1">
    <location>
        <begin position="14"/>
        <end position="50"/>
    </location>
</feature>
<dbReference type="GO" id="GO:0003735">
    <property type="term" value="F:structural constituent of ribosome"/>
    <property type="evidence" value="ECO:0007669"/>
    <property type="project" value="InterPro"/>
</dbReference>
<proteinExistence type="predicted"/>
<dbReference type="EMBL" id="CCYD01002371">
    <property type="protein sequence ID" value="CEG46942.1"/>
    <property type="molecule type" value="Genomic_DNA"/>
</dbReference>
<keyword evidence="2" id="KW-0689">Ribosomal protein</keyword>
<name>A0A0P1AZA8_PLAHL</name>
<dbReference type="AlphaFoldDB" id="A0A0P1AZA8"/>
<reference evidence="3" key="1">
    <citation type="submission" date="2014-09" db="EMBL/GenBank/DDBJ databases">
        <authorList>
            <person name="Sharma Rahul"/>
            <person name="Thines Marco"/>
        </authorList>
    </citation>
    <scope>NUCLEOTIDE SEQUENCE [LARGE SCALE GENOMIC DNA]</scope>
</reference>
<dbReference type="InterPro" id="IPR033650">
    <property type="entry name" value="Ribosomal_mL46_NUDIX"/>
</dbReference>
<feature type="compositionally biased region" description="Basic and acidic residues" evidence="1">
    <location>
        <begin position="14"/>
        <end position="32"/>
    </location>
</feature>
<dbReference type="SUPFAM" id="SSF55811">
    <property type="entry name" value="Nudix"/>
    <property type="match status" value="1"/>
</dbReference>
<dbReference type="GO" id="GO:0005762">
    <property type="term" value="C:mitochondrial large ribosomal subunit"/>
    <property type="evidence" value="ECO:0007669"/>
    <property type="project" value="TreeGrafter"/>
</dbReference>
<dbReference type="InterPro" id="IPR040008">
    <property type="entry name" value="Ribosomal_mL46"/>
</dbReference>
<dbReference type="OrthoDB" id="414075at2759"/>
<dbReference type="Proteomes" id="UP000054928">
    <property type="component" value="Unassembled WGS sequence"/>
</dbReference>
<dbReference type="PANTHER" id="PTHR13124:SF12">
    <property type="entry name" value="LARGE RIBOSOMAL SUBUNIT PROTEIN ML46"/>
    <property type="match status" value="1"/>
</dbReference>
<dbReference type="GeneID" id="36398666"/>
<protein>
    <submittedName>
        <fullName evidence="2">39s ribosomal protein mitochondrial-like</fullName>
    </submittedName>
</protein>
<dbReference type="RefSeq" id="XP_024583311.1">
    <property type="nucleotide sequence ID" value="XM_024717853.1"/>
</dbReference>
<keyword evidence="2" id="KW-0687">Ribonucleoprotein</keyword>
<keyword evidence="3" id="KW-1185">Reference proteome</keyword>
<accession>A0A0P1AZA8</accession>
<evidence type="ECO:0000313" key="3">
    <source>
        <dbReference type="Proteomes" id="UP000054928"/>
    </source>
</evidence>
<dbReference type="Gene3D" id="3.90.79.10">
    <property type="entry name" value="Nucleoside Triphosphate Pyrophosphohydrolase"/>
    <property type="match status" value="1"/>
</dbReference>
<dbReference type="CDD" id="cd04661">
    <property type="entry name" value="NUDIX_MRP_L46"/>
    <property type="match status" value="1"/>
</dbReference>
<organism evidence="2 3">
    <name type="scientific">Plasmopara halstedii</name>
    <name type="common">Downy mildew of sunflower</name>
    <dbReference type="NCBI Taxonomy" id="4781"/>
    <lineage>
        <taxon>Eukaryota</taxon>
        <taxon>Sar</taxon>
        <taxon>Stramenopiles</taxon>
        <taxon>Oomycota</taxon>
        <taxon>Peronosporomycetes</taxon>
        <taxon>Peronosporales</taxon>
        <taxon>Peronosporaceae</taxon>
        <taxon>Plasmopara</taxon>
    </lineage>
</organism>
<feature type="region of interest" description="Disordered" evidence="1">
    <location>
        <begin position="333"/>
        <end position="360"/>
    </location>
</feature>
<sequence>MQIAYISQVGLDVPKKTKREREEEIKSRKESNETLNEEGTAKRRRKQHQPLDVSATITKLEGYMLVDKKFAKASALFCQLMLDRMTVESSEMFMKSLTKVIDEKGDVLSGKKEFQSLIETLDIKREVILSVEDAERNDRSQKLDMWKFLALTHAQLFTDDTYQFNKAAKVIKRRFDEIVSSKESQGVDKTMQRLHAEMMPVLRTLYNNRNKWWATTIVDSVLAVSTHHRLLFNEQDRVEIDKWTKVVQDRRNAPAIARSAGSEARRNIVATSVSKVSEAGAKIPVIASQTKSSVTMLALHCGLTRAALNIQATQLRTFASGNRNRLTWRQKAKIAERKRNPQPPRQQPRHRAHRQNFLVSPPVDDGKKWRVLSAGVLERLPIIQPDLKDWEVDFEVMLHEKSLREDQRLDEDFWFMEPGTKHITPEEAPWPNAEESSDELVGDGFHLAPRETEDDANNNRKSLNRALKGRVFLLVKSVQQDAKYPWFFPFGAKQDVEKMRDAAVRHVNDTVGNDLEVTPVGFGPVGYIKYLHENDPEFDGTKVFFYKSQHLTGDVILNLNKANDYVWVTRNELSEYLDPEIAEYIHKMVPP</sequence>
<dbReference type="PANTHER" id="PTHR13124">
    <property type="entry name" value="39S RIBOSOMAL PROTEIN L46, MITOCHONDRIAL PRECURSOR-RELATED"/>
    <property type="match status" value="1"/>
</dbReference>
<dbReference type="STRING" id="4781.A0A0P1AZA8"/>
<evidence type="ECO:0000313" key="2">
    <source>
        <dbReference type="EMBL" id="CEG46942.1"/>
    </source>
</evidence>
<dbReference type="InterPro" id="IPR015797">
    <property type="entry name" value="NUDIX_hydrolase-like_dom_sf"/>
</dbReference>